<proteinExistence type="predicted"/>
<gene>
    <name evidence="1" type="ORF">FHS33_002916</name>
</gene>
<dbReference type="EMBL" id="JACJIE010000005">
    <property type="protein sequence ID" value="MBA8944478.1"/>
    <property type="molecule type" value="Genomic_DNA"/>
</dbReference>
<comment type="caution">
    <text evidence="1">The sequence shown here is derived from an EMBL/GenBank/DDBJ whole genome shotgun (WGS) entry which is preliminary data.</text>
</comment>
<protein>
    <submittedName>
        <fullName evidence="1">Uncharacterized protein</fullName>
    </submittedName>
</protein>
<reference evidence="1 2" key="1">
    <citation type="submission" date="2020-08" db="EMBL/GenBank/DDBJ databases">
        <title>Genomic Encyclopedia of Type Strains, Phase III (KMG-III): the genomes of soil and plant-associated and newly described type strains.</title>
        <authorList>
            <person name="Whitman W."/>
        </authorList>
    </citation>
    <scope>NUCLEOTIDE SEQUENCE [LARGE SCALE GENOMIC DNA]</scope>
    <source>
        <strain evidence="1 2">CECT 3271</strain>
    </source>
</reference>
<evidence type="ECO:0000313" key="1">
    <source>
        <dbReference type="EMBL" id="MBA8944478.1"/>
    </source>
</evidence>
<sequence length="64" mass="6705">MADARAHLAGELFTRDVVGGLSPLLKAAHDVRVHDTVRGRGPARVTGLLHAYGRARAFAVASAT</sequence>
<organism evidence="1 2">
    <name type="scientific">Streptomyces calvus</name>
    <dbReference type="NCBI Taxonomy" id="67282"/>
    <lineage>
        <taxon>Bacteria</taxon>
        <taxon>Bacillati</taxon>
        <taxon>Actinomycetota</taxon>
        <taxon>Actinomycetes</taxon>
        <taxon>Kitasatosporales</taxon>
        <taxon>Streptomycetaceae</taxon>
        <taxon>Streptomyces</taxon>
    </lineage>
</organism>
<name>A0AA40VH74_9ACTN</name>
<evidence type="ECO:0000313" key="2">
    <source>
        <dbReference type="Proteomes" id="UP000530412"/>
    </source>
</evidence>
<dbReference type="AlphaFoldDB" id="A0AA40VH74"/>
<dbReference type="RefSeq" id="WP_233452287.1">
    <property type="nucleotide sequence ID" value="NZ_BMSU01000006.1"/>
</dbReference>
<accession>A0AA40VH74</accession>
<dbReference type="Proteomes" id="UP000530412">
    <property type="component" value="Unassembled WGS sequence"/>
</dbReference>